<dbReference type="GO" id="GO:0005886">
    <property type="term" value="C:plasma membrane"/>
    <property type="evidence" value="ECO:0007669"/>
    <property type="project" value="TreeGrafter"/>
</dbReference>
<evidence type="ECO:0000256" key="8">
    <source>
        <dbReference type="SAM" id="SignalP"/>
    </source>
</evidence>
<feature type="signal peptide" evidence="8">
    <location>
        <begin position="1"/>
        <end position="19"/>
    </location>
</feature>
<keyword evidence="4" id="KW-0325">Glycoprotein</keyword>
<name>A0AAE0Y5S2_9GAST</name>
<feature type="domain" description="Cadherin" evidence="9">
    <location>
        <begin position="381"/>
        <end position="469"/>
    </location>
</feature>
<evidence type="ECO:0000256" key="2">
    <source>
        <dbReference type="ARBA" id="ARBA00022692"/>
    </source>
</evidence>
<reference evidence="10" key="1">
    <citation type="journal article" date="2023" name="G3 (Bethesda)">
        <title>A reference genome for the long-term kleptoplast-retaining sea slug Elysia crispata morphotype clarki.</title>
        <authorList>
            <person name="Eastman K.E."/>
            <person name="Pendleton A.L."/>
            <person name="Shaikh M.A."/>
            <person name="Suttiyut T."/>
            <person name="Ogas R."/>
            <person name="Tomko P."/>
            <person name="Gavelis G."/>
            <person name="Widhalm J.R."/>
            <person name="Wisecaver J.H."/>
        </authorList>
    </citation>
    <scope>NUCLEOTIDE SEQUENCE</scope>
    <source>
        <strain evidence="10">ECLA1</strain>
    </source>
</reference>
<proteinExistence type="predicted"/>
<feature type="compositionally biased region" description="Polar residues" evidence="6">
    <location>
        <begin position="799"/>
        <end position="808"/>
    </location>
</feature>
<keyword evidence="5" id="KW-0106">Calcium</keyword>
<dbReference type="AlphaFoldDB" id="A0AAE0Y5S2"/>
<feature type="region of interest" description="Disordered" evidence="6">
    <location>
        <begin position="758"/>
        <end position="822"/>
    </location>
</feature>
<feature type="domain" description="Cadherin" evidence="9">
    <location>
        <begin position="55"/>
        <end position="131"/>
    </location>
</feature>
<dbReference type="SMART" id="SM00112">
    <property type="entry name" value="CA"/>
    <property type="match status" value="5"/>
</dbReference>
<gene>
    <name evidence="10" type="ORF">RRG08_000007</name>
</gene>
<dbReference type="SUPFAM" id="SSF49313">
    <property type="entry name" value="Cadherin-like"/>
    <property type="match status" value="4"/>
</dbReference>
<protein>
    <recommendedName>
        <fullName evidence="9">Cadherin domain-containing protein</fullName>
    </recommendedName>
</protein>
<evidence type="ECO:0000313" key="10">
    <source>
        <dbReference type="EMBL" id="KAK3734091.1"/>
    </source>
</evidence>
<feature type="domain" description="Cadherin" evidence="9">
    <location>
        <begin position="503"/>
        <end position="568"/>
    </location>
</feature>
<evidence type="ECO:0000256" key="5">
    <source>
        <dbReference type="PROSITE-ProRule" id="PRU00043"/>
    </source>
</evidence>
<dbReference type="GO" id="GO:0005509">
    <property type="term" value="F:calcium ion binding"/>
    <property type="evidence" value="ECO:0007669"/>
    <property type="project" value="UniProtKB-UniRule"/>
</dbReference>
<evidence type="ECO:0000259" key="9">
    <source>
        <dbReference type="PROSITE" id="PS50268"/>
    </source>
</evidence>
<dbReference type="PANTHER" id="PTHR24028:SF339">
    <property type="entry name" value="CADHERIN DOMAIN-CONTAINING PROTEIN"/>
    <property type="match status" value="1"/>
</dbReference>
<dbReference type="Proteomes" id="UP001283361">
    <property type="component" value="Unassembled WGS sequence"/>
</dbReference>
<evidence type="ECO:0000256" key="1">
    <source>
        <dbReference type="ARBA" id="ARBA00004167"/>
    </source>
</evidence>
<dbReference type="Pfam" id="PF00028">
    <property type="entry name" value="Cadherin"/>
    <property type="match status" value="2"/>
</dbReference>
<feature type="compositionally biased region" description="Polar residues" evidence="6">
    <location>
        <begin position="758"/>
        <end position="769"/>
    </location>
</feature>
<comment type="subcellular location">
    <subcellularLocation>
        <location evidence="1">Membrane</location>
        <topology evidence="1">Single-pass membrane protein</topology>
    </subcellularLocation>
</comment>
<evidence type="ECO:0000256" key="3">
    <source>
        <dbReference type="ARBA" id="ARBA00022989"/>
    </source>
</evidence>
<comment type="caution">
    <text evidence="10">The sequence shown here is derived from an EMBL/GenBank/DDBJ whole genome shotgun (WGS) entry which is preliminary data.</text>
</comment>
<feature type="transmembrane region" description="Helical" evidence="7">
    <location>
        <begin position="578"/>
        <end position="602"/>
    </location>
</feature>
<feature type="chain" id="PRO_5041939240" description="Cadherin domain-containing protein" evidence="8">
    <location>
        <begin position="20"/>
        <end position="829"/>
    </location>
</feature>
<keyword evidence="11" id="KW-1185">Reference proteome</keyword>
<dbReference type="GO" id="GO:0007156">
    <property type="term" value="P:homophilic cell adhesion via plasma membrane adhesion molecules"/>
    <property type="evidence" value="ECO:0007669"/>
    <property type="project" value="InterPro"/>
</dbReference>
<evidence type="ECO:0000256" key="7">
    <source>
        <dbReference type="SAM" id="Phobius"/>
    </source>
</evidence>
<keyword evidence="3 7" id="KW-1133">Transmembrane helix</keyword>
<evidence type="ECO:0000256" key="4">
    <source>
        <dbReference type="ARBA" id="ARBA00023180"/>
    </source>
</evidence>
<feature type="region of interest" description="Disordered" evidence="6">
    <location>
        <begin position="698"/>
        <end position="726"/>
    </location>
</feature>
<evidence type="ECO:0000313" key="11">
    <source>
        <dbReference type="Proteomes" id="UP001283361"/>
    </source>
</evidence>
<dbReference type="EMBL" id="JAWDGP010006861">
    <property type="protein sequence ID" value="KAK3734091.1"/>
    <property type="molecule type" value="Genomic_DNA"/>
</dbReference>
<dbReference type="Gene3D" id="2.60.40.60">
    <property type="entry name" value="Cadherins"/>
    <property type="match status" value="5"/>
</dbReference>
<keyword evidence="8" id="KW-0732">Signal</keyword>
<evidence type="ECO:0000256" key="6">
    <source>
        <dbReference type="SAM" id="MobiDB-lite"/>
    </source>
</evidence>
<sequence>MTFPLITSLILALFTILGAQESVKSPPCKPRGGYTLSASVSESTAEPGQKILTVDIPGNTSEVTLTANFNEFFAFNSTTREVLIIGTIDAETMKDFYRFNIECQELLFPFSTTKLFVFISIGNANDNSPVFTRDVYTMSIGELTEVNYQLQTPVLATDADNLDDISYKMLSGPYADYFSLGDRRPILTLLKPLDYEKLTTFNLTIAAWNTQVGVSGFELNATCVLQIVVEDEDDQFPMFNNDVYQAYINDTLALNSVVSVRPAISAYDPDKTINSTIVYSFHGVKYELESLKTLFPETDVGQPFTSGPNSQSGDVLTIDPVTAELRLTNRPMSRQLVFLIQATQLDDPMRYGVALLSLQVQGQNVYAPVFSRDDIQVMRTEAFPVGEVIATVQASDLDPGAIVTYSIDEASEASFSVNDNTGDITLISSLDYAKKSQHIITITASDGDLESTGQVTIQVAPINNHPPVIITSSADLYVSIPRRTGIRVADIAARGNNGVVTGLSFKLLTHSNLFAINNQGNITVAASEDDLTLDVYQVAVIVQDNGEPSLSTATVVTINFPKLETPVVAAQMTETDSLLPMILGAVAAVLLIVVIILIVYICKRRSRDKEHLDRAKKQQPSQDAKALAFKKQGTLGKQARVNIEFGEDPSDGETTVQENPLNRASKGGYYNFGQSYSDIDTEVDMNEIQVETSVSPYVNLPARNDNNNNDNIYNHSQVSEESEDYPSSEKQAITSFFRNGTSPAAAFISPLHTYQDSSDSEVSLNASPTDSHDSKKNLVAPSSLARSRVPEEEMANGIHTISSDSDTMNLDPDSSVVPASQKQELTVYF</sequence>
<accession>A0AAE0Y5S2</accession>
<dbReference type="PROSITE" id="PS50268">
    <property type="entry name" value="CADHERIN_2"/>
    <property type="match status" value="5"/>
</dbReference>
<dbReference type="CDD" id="cd11304">
    <property type="entry name" value="Cadherin_repeat"/>
    <property type="match status" value="3"/>
</dbReference>
<keyword evidence="2 7" id="KW-0812">Transmembrane</keyword>
<feature type="domain" description="Cadherin" evidence="9">
    <location>
        <begin position="132"/>
        <end position="239"/>
    </location>
</feature>
<dbReference type="InterPro" id="IPR002126">
    <property type="entry name" value="Cadherin-like_dom"/>
</dbReference>
<keyword evidence="7" id="KW-0472">Membrane</keyword>
<dbReference type="InterPro" id="IPR015919">
    <property type="entry name" value="Cadherin-like_sf"/>
</dbReference>
<dbReference type="PRINTS" id="PR00205">
    <property type="entry name" value="CADHERIN"/>
</dbReference>
<dbReference type="InterPro" id="IPR050174">
    <property type="entry name" value="Protocadherin/Cadherin-CA"/>
</dbReference>
<organism evidence="10 11">
    <name type="scientific">Elysia crispata</name>
    <name type="common">lettuce slug</name>
    <dbReference type="NCBI Taxonomy" id="231223"/>
    <lineage>
        <taxon>Eukaryota</taxon>
        <taxon>Metazoa</taxon>
        <taxon>Spiralia</taxon>
        <taxon>Lophotrochozoa</taxon>
        <taxon>Mollusca</taxon>
        <taxon>Gastropoda</taxon>
        <taxon>Heterobranchia</taxon>
        <taxon>Euthyneura</taxon>
        <taxon>Panpulmonata</taxon>
        <taxon>Sacoglossa</taxon>
        <taxon>Placobranchoidea</taxon>
        <taxon>Plakobranchidae</taxon>
        <taxon>Elysia</taxon>
    </lineage>
</organism>
<feature type="domain" description="Cadherin" evidence="9">
    <location>
        <begin position="240"/>
        <end position="370"/>
    </location>
</feature>
<dbReference type="PANTHER" id="PTHR24028">
    <property type="entry name" value="CADHERIN-87A"/>
    <property type="match status" value="1"/>
</dbReference>